<reference evidence="1 2" key="1">
    <citation type="submission" date="2018-07" db="EMBL/GenBank/DDBJ databases">
        <title>Genome sequencing of rice bacterial endophytes.</title>
        <authorList>
            <person name="Venturi V."/>
        </authorList>
    </citation>
    <scope>NUCLEOTIDE SEQUENCE [LARGE SCALE GENOMIC DNA]</scope>
    <source>
        <strain evidence="1 2">E2333</strain>
    </source>
</reference>
<dbReference type="AlphaFoldDB" id="A0A370SVU1"/>
<dbReference type="RefSeq" id="WP_115146125.1">
    <property type="nucleotide sequence ID" value="NZ_QRAV01000002.1"/>
</dbReference>
<dbReference type="EMBL" id="QRAV01000002">
    <property type="protein sequence ID" value="RDL23802.1"/>
    <property type="molecule type" value="Genomic_DNA"/>
</dbReference>
<evidence type="ECO:0000313" key="1">
    <source>
        <dbReference type="EMBL" id="RDL23802.1"/>
    </source>
</evidence>
<comment type="caution">
    <text evidence="1">The sequence shown here is derived from an EMBL/GenBank/DDBJ whole genome shotgun (WGS) entry which is preliminary data.</text>
</comment>
<gene>
    <name evidence="1" type="ORF">DEU51_10245</name>
</gene>
<organism evidence="1 2">
    <name type="scientific">Pseudomonas jessenii</name>
    <dbReference type="NCBI Taxonomy" id="77298"/>
    <lineage>
        <taxon>Bacteria</taxon>
        <taxon>Pseudomonadati</taxon>
        <taxon>Pseudomonadota</taxon>
        <taxon>Gammaproteobacteria</taxon>
        <taxon>Pseudomonadales</taxon>
        <taxon>Pseudomonadaceae</taxon>
        <taxon>Pseudomonas</taxon>
    </lineage>
</organism>
<evidence type="ECO:0000313" key="2">
    <source>
        <dbReference type="Proteomes" id="UP000255365"/>
    </source>
</evidence>
<protein>
    <submittedName>
        <fullName evidence="1">Uncharacterized protein</fullName>
    </submittedName>
</protein>
<proteinExistence type="predicted"/>
<accession>A0A370SVU1</accession>
<name>A0A370SVU1_PSEJE</name>
<sequence>MSTNAMPHSNTWLQEFAPYVNGQRVKWPDLTLNLLDNDECTLTLDYEYSWLIGDPDAFITMRYQSGQEGHGLVFDPPLGQLIEMAEGSTSLTWTIKTDGAPSGAFGLEFALPLIGDLPPSPPVPGTILNMAQELEIKFDEFDVAFGGGAFPCLGAKHTFTVRPKPSSKLLDKAFKLTWGAEPGADLGVKIAPALGAEELLTQEGKTWELDCLNSTQSGGFSLQLTLVESGVTSSPLTLLLAHNLVTVQRWTEEHWQYPALTWYTHHIRATSVFLNKPAAGVVVTVIRDDYISYPRTNGAGLFVMDNRNNANISMSVLNHYNGIVV</sequence>
<dbReference type="Proteomes" id="UP000255365">
    <property type="component" value="Unassembled WGS sequence"/>
</dbReference>